<dbReference type="AlphaFoldDB" id="A0AAN7PMP1"/>
<evidence type="ECO:0000256" key="10">
    <source>
        <dbReference type="ARBA" id="ARBA00023002"/>
    </source>
</evidence>
<evidence type="ECO:0000256" key="8">
    <source>
        <dbReference type="ARBA" id="ARBA00022840"/>
    </source>
</evidence>
<comment type="catalytic activity">
    <reaction evidence="15">
        <text>firefly D-luciferin + ATP + O2 = firefly oxyluciferin + hnu + AMP + CO2 + diphosphate</text>
        <dbReference type="Rhea" id="RHEA:10732"/>
        <dbReference type="ChEBI" id="CHEBI:15379"/>
        <dbReference type="ChEBI" id="CHEBI:16526"/>
        <dbReference type="ChEBI" id="CHEBI:16792"/>
        <dbReference type="ChEBI" id="CHEBI:30212"/>
        <dbReference type="ChEBI" id="CHEBI:30616"/>
        <dbReference type="ChEBI" id="CHEBI:33019"/>
        <dbReference type="ChEBI" id="CHEBI:58038"/>
        <dbReference type="ChEBI" id="CHEBI:456215"/>
        <dbReference type="EC" id="1.13.12.7"/>
    </reaction>
</comment>
<comment type="subcellular location">
    <subcellularLocation>
        <location evidence="2">Peroxisome</location>
    </subcellularLocation>
</comment>
<evidence type="ECO:0000256" key="13">
    <source>
        <dbReference type="ARBA" id="ARBA00023223"/>
    </source>
</evidence>
<dbReference type="GO" id="GO:0005524">
    <property type="term" value="F:ATP binding"/>
    <property type="evidence" value="ECO:0007669"/>
    <property type="project" value="UniProtKB-KW"/>
</dbReference>
<keyword evidence="12" id="KW-0576">Peroxisome</keyword>
<dbReference type="Pfam" id="PF00501">
    <property type="entry name" value="AMP-binding"/>
    <property type="match status" value="1"/>
</dbReference>
<keyword evidence="13" id="KW-0455">Luminescence</keyword>
<dbReference type="Proteomes" id="UP001353858">
    <property type="component" value="Unassembled WGS sequence"/>
</dbReference>
<evidence type="ECO:0000313" key="18">
    <source>
        <dbReference type="EMBL" id="KAK4884466.1"/>
    </source>
</evidence>
<dbReference type="InterPro" id="IPR000873">
    <property type="entry name" value="AMP-dep_synth/lig_dom"/>
</dbReference>
<dbReference type="InterPro" id="IPR025110">
    <property type="entry name" value="AMP-bd_C"/>
</dbReference>
<comment type="similarity">
    <text evidence="3">Belongs to the ATP-dependent AMP-binding enzyme family.</text>
</comment>
<organism evidence="18 19">
    <name type="scientific">Aquatica leii</name>
    <dbReference type="NCBI Taxonomy" id="1421715"/>
    <lineage>
        <taxon>Eukaryota</taxon>
        <taxon>Metazoa</taxon>
        <taxon>Ecdysozoa</taxon>
        <taxon>Arthropoda</taxon>
        <taxon>Hexapoda</taxon>
        <taxon>Insecta</taxon>
        <taxon>Pterygota</taxon>
        <taxon>Neoptera</taxon>
        <taxon>Endopterygota</taxon>
        <taxon>Coleoptera</taxon>
        <taxon>Polyphaga</taxon>
        <taxon>Elateriformia</taxon>
        <taxon>Elateroidea</taxon>
        <taxon>Lampyridae</taxon>
        <taxon>Luciolinae</taxon>
        <taxon>Aquatica</taxon>
    </lineage>
</organism>
<evidence type="ECO:0000256" key="6">
    <source>
        <dbReference type="ARBA" id="ARBA00022723"/>
    </source>
</evidence>
<sequence length="541" mass="60461">MEDQFIIHGPEPTTFLEGKTLGNVFYNALLKQQHLPVAMVNVHSKETISYEEILTYSSQLAQSLYNWGLSTNDVIAICSENSERYCIPVLSGFYTGIAVTLLNNNYTERELSNITELAEPTIIFCSLNTLNKILFLKNKYDFIKKIIVLNDNSEVLNVDSLKNFIDNNCDKDFNAKLFQPTPLNSDEQTALIMCSSGTTGVPKAVELTHTNVRIRLIHSQDTNFTPIFPFSASVLQLMPMYHALGLSMTLSYILSGYRIVIMEKFEPHLFLDSIQTYKIIYTILVPPLFIFLTKNPIVLNYDLSSLKYIGSGGAPLKKELCEATIAKFESITIMQGYGLTECTSAVIISQLTKSKLGSIGNVGPLVTAKVINPETGKTLGPNEIGELCFKGATVMKGYVKNSKATEEIIDKDGWLHSGDVGYFDEDRDFFIVDRLKDLIKYKGFQVSPSELEQVLLEHSSIQDVGIVSVADEIAGELPAACVVVRPEKQITENEVKDFVTDKVSYPKYLRGGVYFVNSIPKNNTGKIDRKELKKMFEALRS</sequence>
<comment type="caution">
    <text evidence="18">The sequence shown here is derived from an EMBL/GenBank/DDBJ whole genome shotgun (WGS) entry which is preliminary data.</text>
</comment>
<dbReference type="EMBL" id="JARPUR010000001">
    <property type="protein sequence ID" value="KAK4884466.1"/>
    <property type="molecule type" value="Genomic_DNA"/>
</dbReference>
<feature type="domain" description="AMP-dependent synthetase/ligase" evidence="16">
    <location>
        <begin position="37"/>
        <end position="398"/>
    </location>
</feature>
<dbReference type="GO" id="GO:0046872">
    <property type="term" value="F:metal ion binding"/>
    <property type="evidence" value="ECO:0007669"/>
    <property type="project" value="UniProtKB-KW"/>
</dbReference>
<dbReference type="InterPro" id="IPR045851">
    <property type="entry name" value="AMP-bd_C_sf"/>
</dbReference>
<evidence type="ECO:0000259" key="16">
    <source>
        <dbReference type="Pfam" id="PF00501"/>
    </source>
</evidence>
<dbReference type="GO" id="GO:0005777">
    <property type="term" value="C:peroxisome"/>
    <property type="evidence" value="ECO:0007669"/>
    <property type="project" value="UniProtKB-SubCell"/>
</dbReference>
<protein>
    <recommendedName>
        <fullName evidence="5">Luciferin 4-monooxygenase</fullName>
        <ecNumber evidence="4">1.13.12.7</ecNumber>
    </recommendedName>
</protein>
<feature type="domain" description="AMP-binding enzyme C-terminal" evidence="17">
    <location>
        <begin position="450"/>
        <end position="526"/>
    </location>
</feature>
<dbReference type="Gene3D" id="3.40.50.980">
    <property type="match status" value="2"/>
</dbReference>
<accession>A0AAN7PMP1</accession>
<dbReference type="PROSITE" id="PS00455">
    <property type="entry name" value="AMP_BINDING"/>
    <property type="match status" value="1"/>
</dbReference>
<keyword evidence="11" id="KW-0503">Monooxygenase</keyword>
<evidence type="ECO:0000256" key="7">
    <source>
        <dbReference type="ARBA" id="ARBA00022741"/>
    </source>
</evidence>
<evidence type="ECO:0000256" key="9">
    <source>
        <dbReference type="ARBA" id="ARBA00022842"/>
    </source>
</evidence>
<dbReference type="GO" id="GO:0016405">
    <property type="term" value="F:CoA-ligase activity"/>
    <property type="evidence" value="ECO:0007669"/>
    <property type="project" value="TreeGrafter"/>
</dbReference>
<name>A0AAN7PMP1_9COLE</name>
<dbReference type="InterPro" id="IPR020845">
    <property type="entry name" value="AMP-binding_CS"/>
</dbReference>
<gene>
    <name evidence="18" type="ORF">RN001_000737</name>
</gene>
<keyword evidence="10" id="KW-0560">Oxidoreductase</keyword>
<keyword evidence="7" id="KW-0547">Nucleotide-binding</keyword>
<dbReference type="PANTHER" id="PTHR24096">
    <property type="entry name" value="LONG-CHAIN-FATTY-ACID--COA LIGASE"/>
    <property type="match status" value="1"/>
</dbReference>
<evidence type="ECO:0000256" key="4">
    <source>
        <dbReference type="ARBA" id="ARBA00012532"/>
    </source>
</evidence>
<dbReference type="Gene3D" id="3.30.300.30">
    <property type="match status" value="1"/>
</dbReference>
<evidence type="ECO:0000313" key="19">
    <source>
        <dbReference type="Proteomes" id="UP001353858"/>
    </source>
</evidence>
<dbReference type="GO" id="GO:0047077">
    <property type="term" value="F:Photinus-luciferin 4-monooxygenase (ATP-hydrolyzing) activity"/>
    <property type="evidence" value="ECO:0007669"/>
    <property type="project" value="UniProtKB-EC"/>
</dbReference>
<evidence type="ECO:0000256" key="11">
    <source>
        <dbReference type="ARBA" id="ARBA00023033"/>
    </source>
</evidence>
<dbReference type="SUPFAM" id="SSF56801">
    <property type="entry name" value="Acetyl-CoA synthetase-like"/>
    <property type="match status" value="1"/>
</dbReference>
<reference evidence="19" key="1">
    <citation type="submission" date="2023-01" db="EMBL/GenBank/DDBJ databases">
        <title>Key to firefly adult light organ development and bioluminescence: homeobox transcription factors regulate luciferase expression and transportation to peroxisome.</title>
        <authorList>
            <person name="Fu X."/>
        </authorList>
    </citation>
    <scope>NUCLEOTIDE SEQUENCE [LARGE SCALE GENOMIC DNA]</scope>
</reference>
<dbReference type="Gene3D" id="2.30.38.10">
    <property type="entry name" value="Luciferase, Domain 3"/>
    <property type="match status" value="1"/>
</dbReference>
<evidence type="ECO:0000256" key="1">
    <source>
        <dbReference type="ARBA" id="ARBA00001946"/>
    </source>
</evidence>
<evidence type="ECO:0000259" key="17">
    <source>
        <dbReference type="Pfam" id="PF13193"/>
    </source>
</evidence>
<comment type="cofactor">
    <cofactor evidence="1">
        <name>Mg(2+)</name>
        <dbReference type="ChEBI" id="CHEBI:18420"/>
    </cofactor>
</comment>
<evidence type="ECO:0000256" key="14">
    <source>
        <dbReference type="ARBA" id="ARBA00023262"/>
    </source>
</evidence>
<dbReference type="PANTHER" id="PTHR24096:SF423">
    <property type="entry name" value="GM05240P"/>
    <property type="match status" value="1"/>
</dbReference>
<evidence type="ECO:0000256" key="15">
    <source>
        <dbReference type="ARBA" id="ARBA00048497"/>
    </source>
</evidence>
<keyword evidence="6" id="KW-0479">Metal-binding</keyword>
<evidence type="ECO:0000256" key="5">
    <source>
        <dbReference type="ARBA" id="ARBA00019043"/>
    </source>
</evidence>
<evidence type="ECO:0000256" key="12">
    <source>
        <dbReference type="ARBA" id="ARBA00023140"/>
    </source>
</evidence>
<dbReference type="Pfam" id="PF13193">
    <property type="entry name" value="AMP-binding_C"/>
    <property type="match status" value="1"/>
</dbReference>
<dbReference type="EC" id="1.13.12.7" evidence="4"/>
<keyword evidence="8" id="KW-0067">ATP-binding</keyword>
<keyword evidence="19" id="KW-1185">Reference proteome</keyword>
<proteinExistence type="inferred from homology"/>
<dbReference type="GO" id="GO:0008218">
    <property type="term" value="P:bioluminescence"/>
    <property type="evidence" value="ECO:0007669"/>
    <property type="project" value="UniProtKB-KW"/>
</dbReference>
<dbReference type="FunFam" id="3.30.300.30:FF:000007">
    <property type="entry name" value="4-coumarate--CoA ligase 2"/>
    <property type="match status" value="1"/>
</dbReference>
<keyword evidence="9" id="KW-0460">Magnesium</keyword>
<evidence type="ECO:0000256" key="3">
    <source>
        <dbReference type="ARBA" id="ARBA00006432"/>
    </source>
</evidence>
<evidence type="ECO:0000256" key="2">
    <source>
        <dbReference type="ARBA" id="ARBA00004275"/>
    </source>
</evidence>
<keyword evidence="14" id="KW-0599">Photoprotein</keyword>